<organism evidence="7 8">
    <name type="scientific">Candidatus Liberibacter ctenarytainae</name>
    <dbReference type="NCBI Taxonomy" id="2020335"/>
    <lineage>
        <taxon>Bacteria</taxon>
        <taxon>Pseudomonadati</taxon>
        <taxon>Pseudomonadota</taxon>
        <taxon>Alphaproteobacteria</taxon>
        <taxon>Hyphomicrobiales</taxon>
        <taxon>Rhizobiaceae</taxon>
        <taxon>Liberibacter</taxon>
    </lineage>
</organism>
<reference evidence="7" key="1">
    <citation type="submission" date="2019-02" db="EMBL/GenBank/DDBJ databases">
        <title>A novel Candidatus Liberibacter species associated with the New Zealand native fuchsia psyllid, Ctenarytaina fuchsiae.</title>
        <authorList>
            <person name="Thompson S.M."/>
            <person name="Jorgensen N."/>
            <person name="David C."/>
            <person name="Bulman S.R."/>
            <person name="Smith G.R."/>
        </authorList>
    </citation>
    <scope>NUCLEOTIDE SEQUENCE</scope>
    <source>
        <strain evidence="7">Oxford</strain>
    </source>
</reference>
<dbReference type="CDD" id="cd10432">
    <property type="entry name" value="BI-1-like_bacterial"/>
    <property type="match status" value="1"/>
</dbReference>
<evidence type="ECO:0000256" key="5">
    <source>
        <dbReference type="ARBA" id="ARBA00023136"/>
    </source>
</evidence>
<evidence type="ECO:0000256" key="3">
    <source>
        <dbReference type="ARBA" id="ARBA00022692"/>
    </source>
</evidence>
<keyword evidence="3 6" id="KW-0812">Transmembrane</keyword>
<keyword evidence="4 6" id="KW-1133">Transmembrane helix</keyword>
<dbReference type="PANTHER" id="PTHR23291">
    <property type="entry name" value="BAX INHIBITOR-RELATED"/>
    <property type="match status" value="1"/>
</dbReference>
<feature type="transmembrane region" description="Helical" evidence="6">
    <location>
        <begin position="77"/>
        <end position="98"/>
    </location>
</feature>
<comment type="caution">
    <text evidence="7">The sequence shown here is derived from an EMBL/GenBank/DDBJ whole genome shotgun (WGS) entry which is preliminary data.</text>
</comment>
<feature type="transmembrane region" description="Helical" evidence="6">
    <location>
        <begin position="169"/>
        <end position="187"/>
    </location>
</feature>
<dbReference type="Proteomes" id="UP000736856">
    <property type="component" value="Unassembled WGS sequence"/>
</dbReference>
<feature type="transmembrane region" description="Helical" evidence="6">
    <location>
        <begin position="231"/>
        <end position="251"/>
    </location>
</feature>
<dbReference type="PANTHER" id="PTHR23291:SF50">
    <property type="entry name" value="PROTEIN LIFEGUARD 4"/>
    <property type="match status" value="1"/>
</dbReference>
<comment type="similarity">
    <text evidence="2 6">Belongs to the BI1 family.</text>
</comment>
<name>A0A937DL20_9HYPH</name>
<feature type="transmembrane region" description="Helical" evidence="6">
    <location>
        <begin position="110"/>
        <end position="131"/>
    </location>
</feature>
<evidence type="ECO:0000313" key="8">
    <source>
        <dbReference type="Proteomes" id="UP000736856"/>
    </source>
</evidence>
<evidence type="ECO:0000256" key="4">
    <source>
        <dbReference type="ARBA" id="ARBA00022989"/>
    </source>
</evidence>
<feature type="transmembrane region" description="Helical" evidence="6">
    <location>
        <begin position="137"/>
        <end position="157"/>
    </location>
</feature>
<evidence type="ECO:0000256" key="6">
    <source>
        <dbReference type="RuleBase" id="RU004379"/>
    </source>
</evidence>
<evidence type="ECO:0000256" key="2">
    <source>
        <dbReference type="ARBA" id="ARBA00010350"/>
    </source>
</evidence>
<keyword evidence="5 6" id="KW-0472">Membrane</keyword>
<evidence type="ECO:0000313" key="7">
    <source>
        <dbReference type="EMBL" id="MBL0848803.1"/>
    </source>
</evidence>
<dbReference type="AlphaFoldDB" id="A0A937DL20"/>
<dbReference type="GO" id="GO:0005886">
    <property type="term" value="C:plasma membrane"/>
    <property type="evidence" value="ECO:0007669"/>
    <property type="project" value="TreeGrafter"/>
</dbReference>
<sequence length="259" mass="28632">MSNLRNYQRVVSSKGRSDHTIDEGLRAYMIGVYNNMALGLVITGIVSFLVSALATTLDPSAASVALRNGIMLTDFGVALYTSPLAYVVMFAPLGLCLFMQVRLRYLSSSALRTTFFIYAALMGLSLSSIFLHYTNKSIVQTFFICAASFGSLSLYGYVTKRDLTPLGSFMIMGVFGVMIASLVNWFLKSPAMELAISIMGLIAFAGLTAYDTQKIKESYSEGYSTDDVNRSSIMGALMLYMDFIAMFMYLLRFMGQRRD</sequence>
<dbReference type="InterPro" id="IPR006214">
    <property type="entry name" value="Bax_inhibitor_1-related"/>
</dbReference>
<dbReference type="EMBL" id="SEOL01000002">
    <property type="protein sequence ID" value="MBL0848803.1"/>
    <property type="molecule type" value="Genomic_DNA"/>
</dbReference>
<feature type="transmembrane region" description="Helical" evidence="6">
    <location>
        <begin position="36"/>
        <end position="57"/>
    </location>
</feature>
<gene>
    <name evidence="7" type="ORF">EU981_01695</name>
</gene>
<dbReference type="Pfam" id="PF01027">
    <property type="entry name" value="Bax1-I"/>
    <property type="match status" value="1"/>
</dbReference>
<comment type="subcellular location">
    <subcellularLocation>
        <location evidence="1">Membrane</location>
        <topology evidence="1">Multi-pass membrane protein</topology>
    </subcellularLocation>
</comment>
<evidence type="ECO:0000256" key="1">
    <source>
        <dbReference type="ARBA" id="ARBA00004141"/>
    </source>
</evidence>
<protein>
    <submittedName>
        <fullName evidence="7">Bax inhibitor-1/YccA family protein</fullName>
    </submittedName>
</protein>
<proteinExistence type="inferred from homology"/>
<accession>A0A937DL20</accession>
<feature type="transmembrane region" description="Helical" evidence="6">
    <location>
        <begin position="193"/>
        <end position="210"/>
    </location>
</feature>